<organism evidence="4 5">
    <name type="scientific">Dactylonectria estremocensis</name>
    <dbReference type="NCBI Taxonomy" id="1079267"/>
    <lineage>
        <taxon>Eukaryota</taxon>
        <taxon>Fungi</taxon>
        <taxon>Dikarya</taxon>
        <taxon>Ascomycota</taxon>
        <taxon>Pezizomycotina</taxon>
        <taxon>Sordariomycetes</taxon>
        <taxon>Hypocreomycetidae</taxon>
        <taxon>Hypocreales</taxon>
        <taxon>Nectriaceae</taxon>
        <taxon>Dactylonectria</taxon>
    </lineage>
</organism>
<dbReference type="InterPro" id="IPR035994">
    <property type="entry name" value="Nucleoside_phosphorylase_sf"/>
</dbReference>
<evidence type="ECO:0000256" key="1">
    <source>
        <dbReference type="ARBA" id="ARBA00022737"/>
    </source>
</evidence>
<gene>
    <name evidence="4" type="ORF">B0J13DRAFT_662220</name>
</gene>
<keyword evidence="5" id="KW-1185">Reference proteome</keyword>
<dbReference type="OrthoDB" id="1577640at2759"/>
<dbReference type="AlphaFoldDB" id="A0A9P9D0I5"/>
<feature type="domain" description="Nephrocystin 3-like N-terminal" evidence="3">
    <location>
        <begin position="325"/>
        <end position="362"/>
    </location>
</feature>
<evidence type="ECO:0000313" key="4">
    <source>
        <dbReference type="EMBL" id="KAH7110219.1"/>
    </source>
</evidence>
<proteinExistence type="predicted"/>
<dbReference type="InterPro" id="IPR053137">
    <property type="entry name" value="NLR-like"/>
</dbReference>
<accession>A0A9P9D0I5</accession>
<comment type="caution">
    <text evidence="4">The sequence shown here is derived from an EMBL/GenBank/DDBJ whole genome shotgun (WGS) entry which is preliminary data.</text>
</comment>
<dbReference type="Proteomes" id="UP000717696">
    <property type="component" value="Unassembled WGS sequence"/>
</dbReference>
<dbReference type="PANTHER" id="PTHR46082">
    <property type="entry name" value="ATP/GTP-BINDING PROTEIN-RELATED"/>
    <property type="match status" value="1"/>
</dbReference>
<evidence type="ECO:0000313" key="5">
    <source>
        <dbReference type="Proteomes" id="UP000717696"/>
    </source>
</evidence>
<dbReference type="SUPFAM" id="SSF52540">
    <property type="entry name" value="P-loop containing nucleoside triphosphate hydrolases"/>
    <property type="match status" value="1"/>
</dbReference>
<dbReference type="Gene3D" id="3.40.50.1580">
    <property type="entry name" value="Nucleoside phosphorylase domain"/>
    <property type="match status" value="1"/>
</dbReference>
<reference evidence="4" key="1">
    <citation type="journal article" date="2021" name="Nat. Commun.">
        <title>Genetic determinants of endophytism in the Arabidopsis root mycobiome.</title>
        <authorList>
            <person name="Mesny F."/>
            <person name="Miyauchi S."/>
            <person name="Thiergart T."/>
            <person name="Pickel B."/>
            <person name="Atanasova L."/>
            <person name="Karlsson M."/>
            <person name="Huettel B."/>
            <person name="Barry K.W."/>
            <person name="Haridas S."/>
            <person name="Chen C."/>
            <person name="Bauer D."/>
            <person name="Andreopoulos W."/>
            <person name="Pangilinan J."/>
            <person name="LaButti K."/>
            <person name="Riley R."/>
            <person name="Lipzen A."/>
            <person name="Clum A."/>
            <person name="Drula E."/>
            <person name="Henrissat B."/>
            <person name="Kohler A."/>
            <person name="Grigoriev I.V."/>
            <person name="Martin F.M."/>
            <person name="Hacquard S."/>
        </authorList>
    </citation>
    <scope>NUCLEOTIDE SEQUENCE</scope>
    <source>
        <strain evidence="4">MPI-CAGE-AT-0021</strain>
    </source>
</reference>
<dbReference type="PANTHER" id="PTHR46082:SF11">
    <property type="entry name" value="AAA+ ATPASE DOMAIN-CONTAINING PROTEIN-RELATED"/>
    <property type="match status" value="1"/>
</dbReference>
<sequence>MVGIGGGIPPKVRLGDVVVSTPIAEFPGVVQWDMGKIEQERKFKRTQSLNNPPTALLTALTTLQTRHEMQGSQIPQYLDDIEKNWSRLAAKYCRSDSLEDVLFAANSHHRSQGVQRDLIAILCEIISALLGFLLGRSTMALADPAASSGAASDDGQRNDTSDAMMSDGDENEGSSDCSFCDKRRVMKRKPSDMVVHYGLIASGNRVIKDAGFRDDLNRSLGGRVLCVEMEAAGLMNDFPCVIIRGICDYADSHKNKAWQEHAAAVAAAFAKELLSTVPPQEEVATTVNKIHSEQRNQEHQYILDWLSQVDYAKQRVYHIKRHQVGTGQWFLNSTQFNEWLQTKQMTLFSPGIPGAGKTTLASIHEEQNADALLANILKQLAQNRPSLPESVESLYKAHKSKGTRPLLDELSSTLQSVCNIYSRVLIVVDPLDEFQTSNGQRALFLSEIKKLQAVSGVNIFVTSRDLPDIRRNFEDSIELPVSAVDEDIRMYLDSCLPRMSGVVGRNKSLQEEAKKEIAHAARGMQVHSFFPFDLY</sequence>
<dbReference type="GO" id="GO:0009116">
    <property type="term" value="P:nucleoside metabolic process"/>
    <property type="evidence" value="ECO:0007669"/>
    <property type="project" value="InterPro"/>
</dbReference>
<dbReference type="InterPro" id="IPR027417">
    <property type="entry name" value="P-loop_NTPase"/>
</dbReference>
<dbReference type="InterPro" id="IPR056884">
    <property type="entry name" value="NPHP3-like_N"/>
</dbReference>
<name>A0A9P9D0I5_9HYPO</name>
<feature type="region of interest" description="Disordered" evidence="2">
    <location>
        <begin position="145"/>
        <end position="176"/>
    </location>
</feature>
<dbReference type="EMBL" id="JAGMUU010000065">
    <property type="protein sequence ID" value="KAH7110219.1"/>
    <property type="molecule type" value="Genomic_DNA"/>
</dbReference>
<protein>
    <recommendedName>
        <fullName evidence="3">Nephrocystin 3-like N-terminal domain-containing protein</fullName>
    </recommendedName>
</protein>
<dbReference type="Gene3D" id="3.40.50.300">
    <property type="entry name" value="P-loop containing nucleotide triphosphate hydrolases"/>
    <property type="match status" value="1"/>
</dbReference>
<dbReference type="SUPFAM" id="SSF53167">
    <property type="entry name" value="Purine and uridine phosphorylases"/>
    <property type="match status" value="1"/>
</dbReference>
<dbReference type="GO" id="GO:0003824">
    <property type="term" value="F:catalytic activity"/>
    <property type="evidence" value="ECO:0007669"/>
    <property type="project" value="InterPro"/>
</dbReference>
<keyword evidence="1" id="KW-0677">Repeat</keyword>
<evidence type="ECO:0000259" key="3">
    <source>
        <dbReference type="Pfam" id="PF24883"/>
    </source>
</evidence>
<evidence type="ECO:0000256" key="2">
    <source>
        <dbReference type="SAM" id="MobiDB-lite"/>
    </source>
</evidence>
<feature type="domain" description="Nephrocystin 3-like N-terminal" evidence="3">
    <location>
        <begin position="364"/>
        <end position="464"/>
    </location>
</feature>
<dbReference type="Pfam" id="PF24883">
    <property type="entry name" value="NPHP3_N"/>
    <property type="match status" value="2"/>
</dbReference>